<evidence type="ECO:0000313" key="2">
    <source>
        <dbReference type="Proteomes" id="UP000261620"/>
    </source>
</evidence>
<dbReference type="Ensembl" id="ENSMMOT00000017772.1">
    <property type="protein sequence ID" value="ENSMMOP00000017484.1"/>
    <property type="gene ID" value="ENSMMOG00000013288.1"/>
</dbReference>
<organism evidence="1 2">
    <name type="scientific">Mola mola</name>
    <name type="common">Ocean sunfish</name>
    <name type="synonym">Tetraodon mola</name>
    <dbReference type="NCBI Taxonomy" id="94237"/>
    <lineage>
        <taxon>Eukaryota</taxon>
        <taxon>Metazoa</taxon>
        <taxon>Chordata</taxon>
        <taxon>Craniata</taxon>
        <taxon>Vertebrata</taxon>
        <taxon>Euteleostomi</taxon>
        <taxon>Actinopterygii</taxon>
        <taxon>Neopterygii</taxon>
        <taxon>Teleostei</taxon>
        <taxon>Neoteleostei</taxon>
        <taxon>Acanthomorphata</taxon>
        <taxon>Eupercaria</taxon>
        <taxon>Tetraodontiformes</taxon>
        <taxon>Molidae</taxon>
        <taxon>Mola</taxon>
    </lineage>
</organism>
<reference evidence="1" key="1">
    <citation type="submission" date="2025-08" db="UniProtKB">
        <authorList>
            <consortium name="Ensembl"/>
        </authorList>
    </citation>
    <scope>IDENTIFICATION</scope>
</reference>
<dbReference type="AlphaFoldDB" id="A0A3Q3X633"/>
<dbReference type="Proteomes" id="UP000261620">
    <property type="component" value="Unplaced"/>
</dbReference>
<sequence>MRAELALYLSFNVVCSSVLFSRLHVRLYCSLLNTHTNFQWDQDPNFSPKFIRVENTNLITNANGLRDKVPRKRRTVNHDGSPSVHRIYLKRASSF</sequence>
<protein>
    <submittedName>
        <fullName evidence="1">Uncharacterized protein</fullName>
    </submittedName>
</protein>
<keyword evidence="2" id="KW-1185">Reference proteome</keyword>
<name>A0A3Q3X633_MOLML</name>
<evidence type="ECO:0000313" key="1">
    <source>
        <dbReference type="Ensembl" id="ENSMMOP00000017484.1"/>
    </source>
</evidence>
<reference evidence="1" key="2">
    <citation type="submission" date="2025-09" db="UniProtKB">
        <authorList>
            <consortium name="Ensembl"/>
        </authorList>
    </citation>
    <scope>IDENTIFICATION</scope>
</reference>
<proteinExistence type="predicted"/>
<accession>A0A3Q3X633</accession>